<dbReference type="PANTHER" id="PTHR12390">
    <property type="entry name" value="UROPORPHYRINOGEN III SYNTHASE"/>
    <property type="match status" value="1"/>
</dbReference>
<dbReference type="InterPro" id="IPR039793">
    <property type="entry name" value="UROS/Hem4"/>
</dbReference>
<dbReference type="AlphaFoldDB" id="I3C4C4"/>
<dbReference type="GO" id="GO:0005829">
    <property type="term" value="C:cytosol"/>
    <property type="evidence" value="ECO:0007669"/>
    <property type="project" value="TreeGrafter"/>
</dbReference>
<dbReference type="OrthoDB" id="1523900at2"/>
<dbReference type="RefSeq" id="WP_008611666.1">
    <property type="nucleotide sequence ID" value="NZ_JH651379.1"/>
</dbReference>
<feature type="domain" description="Tetrapyrrole biosynthesis uroporphyrinogen III synthase" evidence="1">
    <location>
        <begin position="47"/>
        <end position="205"/>
    </location>
</feature>
<dbReference type="GO" id="GO:0004852">
    <property type="term" value="F:uroporphyrinogen-III synthase activity"/>
    <property type="evidence" value="ECO:0007669"/>
    <property type="project" value="InterPro"/>
</dbReference>
<sequence length="214" mass="24566">MIEILSTKKLTNPQKELLLKENINCFDEDFIKISPIEFESPTVIENAIFASKNAVKSILDREITIKNCFCVGDKTEAYLKKKGFSVTEKSYQAQALAEQIVRKHSEKEFTLFCGNIRREELPKLLKKNQIKLSEIEVYKTALTSKNMIRTYDGVLFFSPSAVESFAQRNLFEETTVFCIGKTTEAEARKHTNNIITANRSTIENVIIQVIKHYK</sequence>
<proteinExistence type="predicted"/>
<dbReference type="Proteomes" id="UP000004690">
    <property type="component" value="Unassembled WGS sequence"/>
</dbReference>
<dbReference type="STRING" id="926559.JoomaDRAFT_1452"/>
<name>I3C4C4_9FLAO</name>
<dbReference type="EMBL" id="JH651379">
    <property type="protein sequence ID" value="EIJ38467.1"/>
    <property type="molecule type" value="Genomic_DNA"/>
</dbReference>
<evidence type="ECO:0000313" key="2">
    <source>
        <dbReference type="EMBL" id="EIJ38467.1"/>
    </source>
</evidence>
<dbReference type="Gene3D" id="3.40.50.10090">
    <property type="match status" value="2"/>
</dbReference>
<gene>
    <name evidence="2" type="ORF">JoomaDRAFT_1452</name>
</gene>
<organism evidence="2 3">
    <name type="scientific">Galbibacter orientalis DSM 19592</name>
    <dbReference type="NCBI Taxonomy" id="926559"/>
    <lineage>
        <taxon>Bacteria</taxon>
        <taxon>Pseudomonadati</taxon>
        <taxon>Bacteroidota</taxon>
        <taxon>Flavobacteriia</taxon>
        <taxon>Flavobacteriales</taxon>
        <taxon>Flavobacteriaceae</taxon>
        <taxon>Galbibacter</taxon>
    </lineage>
</organism>
<keyword evidence="3" id="KW-1185">Reference proteome</keyword>
<accession>I3C4C4</accession>
<protein>
    <submittedName>
        <fullName evidence="2">Uroporphyrinogen-III synthase</fullName>
    </submittedName>
</protein>
<dbReference type="GO" id="GO:0006780">
    <property type="term" value="P:uroporphyrinogen III biosynthetic process"/>
    <property type="evidence" value="ECO:0007669"/>
    <property type="project" value="InterPro"/>
</dbReference>
<dbReference type="PANTHER" id="PTHR12390:SF0">
    <property type="entry name" value="UROPORPHYRINOGEN-III SYNTHASE"/>
    <property type="match status" value="1"/>
</dbReference>
<reference evidence="2 3" key="1">
    <citation type="submission" date="2012-02" db="EMBL/GenBank/DDBJ databases">
        <title>Improved High-Quality Draft genome of Joostella marina DSM 19592.</title>
        <authorList>
            <consortium name="US DOE Joint Genome Institute (JGI-PGF)"/>
            <person name="Lucas S."/>
            <person name="Copeland A."/>
            <person name="Lapidus A."/>
            <person name="Bruce D."/>
            <person name="Goodwin L."/>
            <person name="Pitluck S."/>
            <person name="Peters L."/>
            <person name="Chertkov O."/>
            <person name="Ovchinnikova G."/>
            <person name="Kyrpides N."/>
            <person name="Mavromatis K."/>
            <person name="Detter J.C."/>
            <person name="Han C."/>
            <person name="Land M."/>
            <person name="Hauser L."/>
            <person name="Markowitz V."/>
            <person name="Cheng J.-F."/>
            <person name="Hugenholtz P."/>
            <person name="Woyke T."/>
            <person name="Wu D."/>
            <person name="Tindall B."/>
            <person name="Brambilla E."/>
            <person name="Klenk H.-P."/>
            <person name="Eisen J.A."/>
        </authorList>
    </citation>
    <scope>NUCLEOTIDE SEQUENCE [LARGE SCALE GENOMIC DNA]</scope>
    <source>
        <strain evidence="2 3">DSM 19592</strain>
    </source>
</reference>
<evidence type="ECO:0000313" key="3">
    <source>
        <dbReference type="Proteomes" id="UP000004690"/>
    </source>
</evidence>
<evidence type="ECO:0000259" key="1">
    <source>
        <dbReference type="Pfam" id="PF02602"/>
    </source>
</evidence>
<dbReference type="HOGENOM" id="CLU_104160_0_0_10"/>
<dbReference type="SUPFAM" id="SSF69618">
    <property type="entry name" value="HemD-like"/>
    <property type="match status" value="1"/>
</dbReference>
<dbReference type="eggNOG" id="COG1587">
    <property type="taxonomic scope" value="Bacteria"/>
</dbReference>
<dbReference type="InterPro" id="IPR003754">
    <property type="entry name" value="4pyrrol_synth_uPrphyn_synth"/>
</dbReference>
<dbReference type="CDD" id="cd06578">
    <property type="entry name" value="HemD"/>
    <property type="match status" value="1"/>
</dbReference>
<dbReference type="InterPro" id="IPR036108">
    <property type="entry name" value="4pyrrol_syn_uPrphyn_synt_sf"/>
</dbReference>
<dbReference type="Pfam" id="PF02602">
    <property type="entry name" value="HEM4"/>
    <property type="match status" value="1"/>
</dbReference>